<dbReference type="PANTHER" id="PTHR19305:SF1">
    <property type="entry name" value="SYNAPTOSOMAL-ASSOCIATED PROTEIN 47"/>
    <property type="match status" value="1"/>
</dbReference>
<evidence type="ECO:0000259" key="6">
    <source>
        <dbReference type="PROSITE" id="PS50192"/>
    </source>
</evidence>
<dbReference type="EMBL" id="JAIWYP010000013">
    <property type="protein sequence ID" value="KAH3715398.1"/>
    <property type="molecule type" value="Genomic_DNA"/>
</dbReference>
<reference evidence="7" key="2">
    <citation type="submission" date="2020-11" db="EMBL/GenBank/DDBJ databases">
        <authorList>
            <person name="McCartney M.A."/>
            <person name="Auch B."/>
            <person name="Kono T."/>
            <person name="Mallez S."/>
            <person name="Becker A."/>
            <person name="Gohl D.M."/>
            <person name="Silverstein K.A.T."/>
            <person name="Koren S."/>
            <person name="Bechman K.B."/>
            <person name="Herman A."/>
            <person name="Abrahante J.E."/>
            <person name="Garbe J."/>
        </authorList>
    </citation>
    <scope>NUCLEOTIDE SEQUENCE</scope>
    <source>
        <strain evidence="7">Duluth1</strain>
        <tissue evidence="7">Whole animal</tissue>
    </source>
</reference>
<evidence type="ECO:0000256" key="4">
    <source>
        <dbReference type="ARBA" id="ARBA00032027"/>
    </source>
</evidence>
<evidence type="ECO:0000256" key="2">
    <source>
        <dbReference type="ARBA" id="ARBA00024354"/>
    </source>
</evidence>
<evidence type="ECO:0000256" key="3">
    <source>
        <dbReference type="ARBA" id="ARBA00024443"/>
    </source>
</evidence>
<feature type="compositionally biased region" description="Polar residues" evidence="5">
    <location>
        <begin position="350"/>
        <end position="359"/>
    </location>
</feature>
<dbReference type="GO" id="GO:0005484">
    <property type="term" value="F:SNAP receptor activity"/>
    <property type="evidence" value="ECO:0007669"/>
    <property type="project" value="TreeGrafter"/>
</dbReference>
<evidence type="ECO:0000256" key="5">
    <source>
        <dbReference type="SAM" id="MobiDB-lite"/>
    </source>
</evidence>
<evidence type="ECO:0000313" key="8">
    <source>
        <dbReference type="Proteomes" id="UP000828390"/>
    </source>
</evidence>
<dbReference type="GO" id="GO:0098793">
    <property type="term" value="C:presynapse"/>
    <property type="evidence" value="ECO:0007669"/>
    <property type="project" value="GOC"/>
</dbReference>
<keyword evidence="1" id="KW-0677">Repeat</keyword>
<name>A0A9D4HF27_DREPO</name>
<dbReference type="GO" id="GO:0031629">
    <property type="term" value="P:synaptic vesicle fusion to presynaptic active zone membrane"/>
    <property type="evidence" value="ECO:0007669"/>
    <property type="project" value="TreeGrafter"/>
</dbReference>
<dbReference type="PROSITE" id="PS50192">
    <property type="entry name" value="T_SNARE"/>
    <property type="match status" value="1"/>
</dbReference>
<feature type="compositionally biased region" description="Low complexity" evidence="5">
    <location>
        <begin position="331"/>
        <end position="342"/>
    </location>
</feature>
<dbReference type="PANTHER" id="PTHR19305">
    <property type="entry name" value="SYNAPTOSOMAL ASSOCIATED PROTEIN"/>
    <property type="match status" value="1"/>
</dbReference>
<dbReference type="AlphaFoldDB" id="A0A9D4HF27"/>
<dbReference type="Proteomes" id="UP000828390">
    <property type="component" value="Unassembled WGS sequence"/>
</dbReference>
<dbReference type="InterPro" id="IPR000727">
    <property type="entry name" value="T_SNARE_dom"/>
</dbReference>
<dbReference type="GO" id="GO:0031201">
    <property type="term" value="C:SNARE complex"/>
    <property type="evidence" value="ECO:0007669"/>
    <property type="project" value="TreeGrafter"/>
</dbReference>
<feature type="domain" description="T-SNARE coiled-coil homology" evidence="6">
    <location>
        <begin position="380"/>
        <end position="436"/>
    </location>
</feature>
<evidence type="ECO:0000256" key="1">
    <source>
        <dbReference type="ARBA" id="ARBA00022737"/>
    </source>
</evidence>
<sequence length="437" mass="48624">MAGSNVTVAPTIGEWSAAVFYATSKKWVCGRLSVTAQLVNFVPCGNCLDKPVQIVLDHVTDIRKATTGLFFGAIVVTDRSKSETWISSLDDRESTYRMIVHFWKACLFSKETDSKTSRGPQVQTKMGQKLLSIVHDSQETLSKAAVQLNSQGGQIANMMDIMSDIHNDLDISERLVEDVDSWLGRWQIPKQVENINPVFVNKSDVPQVFEYEILFTKLEMNKANMKQVGSMRLSPDGVTILTNKNTNEYHFTWPNISKIEVVTPWEIKVIRHQIGKADLVYSAVSANMVAILKVLDSCARYKLKYCSLPEHVRKANERIASSHSFLISKQTSSGTSNPGSSTIAHKFQPDSASQSQTRTIQMNQSELLSLKISHPQKVVSDNEAEEISSALKNMKSLALAIQEEQTSQNAKLDSILSDVDVANQRLKNTSGKIEKLA</sequence>
<proteinExistence type="inferred from homology"/>
<dbReference type="GO" id="GO:0019905">
    <property type="term" value="F:syntaxin binding"/>
    <property type="evidence" value="ECO:0007669"/>
    <property type="project" value="TreeGrafter"/>
</dbReference>
<comment type="similarity">
    <text evidence="2">Belongs to the SVAP1 family.</text>
</comment>
<dbReference type="CDD" id="cd15841">
    <property type="entry name" value="SNARE_Qc"/>
    <property type="match status" value="1"/>
</dbReference>
<dbReference type="GO" id="GO:0005886">
    <property type="term" value="C:plasma membrane"/>
    <property type="evidence" value="ECO:0007669"/>
    <property type="project" value="TreeGrafter"/>
</dbReference>
<dbReference type="Gene3D" id="2.30.29.30">
    <property type="entry name" value="Pleckstrin-homology domain (PH domain)/Phosphotyrosine-binding domain (PTB)"/>
    <property type="match status" value="1"/>
</dbReference>
<protein>
    <recommendedName>
        <fullName evidence="3">Synaptosomal-associated protein 47</fullName>
    </recommendedName>
    <alternativeName>
        <fullName evidence="4">Synaptosomal-associated 47 kDa protein</fullName>
    </alternativeName>
</protein>
<dbReference type="InterPro" id="IPR011993">
    <property type="entry name" value="PH-like_dom_sf"/>
</dbReference>
<dbReference type="SUPFAM" id="SSF58038">
    <property type="entry name" value="SNARE fusion complex"/>
    <property type="match status" value="2"/>
</dbReference>
<gene>
    <name evidence="7" type="ORF">DPMN_058106</name>
</gene>
<evidence type="ECO:0000313" key="7">
    <source>
        <dbReference type="EMBL" id="KAH3715398.1"/>
    </source>
</evidence>
<feature type="region of interest" description="Disordered" evidence="5">
    <location>
        <begin position="329"/>
        <end position="359"/>
    </location>
</feature>
<dbReference type="Gene3D" id="1.20.5.110">
    <property type="match status" value="2"/>
</dbReference>
<dbReference type="GO" id="GO:0016082">
    <property type="term" value="P:synaptic vesicle priming"/>
    <property type="evidence" value="ECO:0007669"/>
    <property type="project" value="TreeGrafter"/>
</dbReference>
<comment type="caution">
    <text evidence="7">The sequence shown here is derived from an EMBL/GenBank/DDBJ whole genome shotgun (WGS) entry which is preliminary data.</text>
</comment>
<dbReference type="OrthoDB" id="10009801at2759"/>
<reference evidence="7" key="1">
    <citation type="journal article" date="2019" name="bioRxiv">
        <title>The Genome of the Zebra Mussel, Dreissena polymorpha: A Resource for Invasive Species Research.</title>
        <authorList>
            <person name="McCartney M.A."/>
            <person name="Auch B."/>
            <person name="Kono T."/>
            <person name="Mallez S."/>
            <person name="Zhang Y."/>
            <person name="Obille A."/>
            <person name="Becker A."/>
            <person name="Abrahante J.E."/>
            <person name="Garbe J."/>
            <person name="Badalamenti J.P."/>
            <person name="Herman A."/>
            <person name="Mangelson H."/>
            <person name="Liachko I."/>
            <person name="Sullivan S."/>
            <person name="Sone E.D."/>
            <person name="Koren S."/>
            <person name="Silverstein K.A.T."/>
            <person name="Beckman K.B."/>
            <person name="Gohl D.M."/>
        </authorList>
    </citation>
    <scope>NUCLEOTIDE SEQUENCE</scope>
    <source>
        <strain evidence="7">Duluth1</strain>
        <tissue evidence="7">Whole animal</tissue>
    </source>
</reference>
<organism evidence="7 8">
    <name type="scientific">Dreissena polymorpha</name>
    <name type="common">Zebra mussel</name>
    <name type="synonym">Mytilus polymorpha</name>
    <dbReference type="NCBI Taxonomy" id="45954"/>
    <lineage>
        <taxon>Eukaryota</taxon>
        <taxon>Metazoa</taxon>
        <taxon>Spiralia</taxon>
        <taxon>Lophotrochozoa</taxon>
        <taxon>Mollusca</taxon>
        <taxon>Bivalvia</taxon>
        <taxon>Autobranchia</taxon>
        <taxon>Heteroconchia</taxon>
        <taxon>Euheterodonta</taxon>
        <taxon>Imparidentia</taxon>
        <taxon>Neoheterodontei</taxon>
        <taxon>Myida</taxon>
        <taxon>Dreissenoidea</taxon>
        <taxon>Dreissenidae</taxon>
        <taxon>Dreissena</taxon>
    </lineage>
</organism>
<accession>A0A9D4HF27</accession>
<keyword evidence="8" id="KW-1185">Reference proteome</keyword>